<dbReference type="SUPFAM" id="SSF51126">
    <property type="entry name" value="Pectin lyase-like"/>
    <property type="match status" value="2"/>
</dbReference>
<dbReference type="SMART" id="SM00710">
    <property type="entry name" value="PbH1"/>
    <property type="match status" value="9"/>
</dbReference>
<evidence type="ECO:0000313" key="3">
    <source>
        <dbReference type="Proteomes" id="UP000524246"/>
    </source>
</evidence>
<feature type="chain" id="PRO_5030713690" evidence="1">
    <location>
        <begin position="20"/>
        <end position="563"/>
    </location>
</feature>
<evidence type="ECO:0000256" key="1">
    <source>
        <dbReference type="SAM" id="SignalP"/>
    </source>
</evidence>
<protein>
    <submittedName>
        <fullName evidence="2">CSLREA domain-containing protein</fullName>
    </submittedName>
</protein>
<dbReference type="InterPro" id="IPR011050">
    <property type="entry name" value="Pectin_lyase_fold/virulence"/>
</dbReference>
<gene>
    <name evidence="2" type="ORF">GYA55_06155</name>
</gene>
<feature type="signal peptide" evidence="1">
    <location>
        <begin position="1"/>
        <end position="19"/>
    </location>
</feature>
<sequence>MNKSLQFLLMVFFASNAFSATFTVTSTTDVVDAVPGNGVCATAGGACTLRAAIQEANALAGADSIVVPSGIFPMVIAGVGEELAATGDYDISDELTITGAGAGLSIIDCRSIDRGFDVRTNVKTTFSKIWIKNCSVNGADGGAIRSVSTSNLTLSEAKLSNNRAENAGGLVHAGELVVTDSIIDRNYAANAIGGIYKHGNGNVAISSSDITSNTAKVLYGGLVVVSGNGSVSLSDSDILDNSAGTYGAGIVIAMGASGASVSSLNVKRNIGSAIGGLLLQTSAGPTTLTNSDVSDNVAFDSAGVGIGGLYVVSQGDLTASGLTISDNVSAGPLGGGQLSSTAGAININNSTFSSNSAWKDFGGVNLSAVTGLNITDTVVSDNIANNTASVDPSAGGMYVTIPATVALNLTRVTCSNNISLNSSGGCLRMATGGGALNITSSTFDGNYADSNGGAVIASLTSGTATSSITGSTFSNNSVSGGSLGGGLFLVSVHRVDVLNSTFSSNVAVSAAGVLFAGNPGIFFKNSTFFENKASGTGSSIGLLAGTANLENNILYDGNTEIAN</sequence>
<dbReference type="InterPro" id="IPR012334">
    <property type="entry name" value="Pectin_lyas_fold"/>
</dbReference>
<dbReference type="InterPro" id="IPR006626">
    <property type="entry name" value="PbH1"/>
</dbReference>
<comment type="caution">
    <text evidence="2">The sequence shown here is derived from an EMBL/GenBank/DDBJ whole genome shotgun (WGS) entry which is preliminary data.</text>
</comment>
<dbReference type="AlphaFoldDB" id="A0A7X9FR82"/>
<organism evidence="2 3">
    <name type="scientific">SAR324 cluster bacterium</name>
    <dbReference type="NCBI Taxonomy" id="2024889"/>
    <lineage>
        <taxon>Bacteria</taxon>
        <taxon>Deltaproteobacteria</taxon>
        <taxon>SAR324 cluster</taxon>
    </lineage>
</organism>
<dbReference type="PANTHER" id="PTHR11319:SF35">
    <property type="entry name" value="OUTER MEMBRANE PROTEIN PMPC-RELATED"/>
    <property type="match status" value="1"/>
</dbReference>
<feature type="non-terminal residue" evidence="2">
    <location>
        <position position="563"/>
    </location>
</feature>
<dbReference type="NCBIfam" id="TIGR04214">
    <property type="entry name" value="CSLREA_Nterm"/>
    <property type="match status" value="1"/>
</dbReference>
<name>A0A7X9FR82_9DELT</name>
<keyword evidence="1" id="KW-0732">Signal</keyword>
<dbReference type="Proteomes" id="UP000524246">
    <property type="component" value="Unassembled WGS sequence"/>
</dbReference>
<reference evidence="2 3" key="1">
    <citation type="journal article" date="2020" name="Biotechnol. Biofuels">
        <title>New insights from the biogas microbiome by comprehensive genome-resolved metagenomics of nearly 1600 species originating from multiple anaerobic digesters.</title>
        <authorList>
            <person name="Campanaro S."/>
            <person name="Treu L."/>
            <person name="Rodriguez-R L.M."/>
            <person name="Kovalovszki A."/>
            <person name="Ziels R.M."/>
            <person name="Maus I."/>
            <person name="Zhu X."/>
            <person name="Kougias P.G."/>
            <person name="Basile A."/>
            <person name="Luo G."/>
            <person name="Schluter A."/>
            <person name="Konstantinidis K.T."/>
            <person name="Angelidaki I."/>
        </authorList>
    </citation>
    <scope>NUCLEOTIDE SEQUENCE [LARGE SCALE GENOMIC DNA]</scope>
    <source>
        <strain evidence="2">AS27yjCOA_65</strain>
    </source>
</reference>
<dbReference type="Gene3D" id="2.160.20.10">
    <property type="entry name" value="Single-stranded right-handed beta-helix, Pectin lyase-like"/>
    <property type="match status" value="2"/>
</dbReference>
<evidence type="ECO:0000313" key="2">
    <source>
        <dbReference type="EMBL" id="NMC62737.1"/>
    </source>
</evidence>
<proteinExistence type="predicted"/>
<dbReference type="PANTHER" id="PTHR11319">
    <property type="entry name" value="G PROTEIN-COUPLED RECEPTOR-RELATED"/>
    <property type="match status" value="1"/>
</dbReference>
<dbReference type="InterPro" id="IPR026457">
    <property type="entry name" value="CSLREA_Nterm"/>
</dbReference>
<dbReference type="EMBL" id="JAAZON010000267">
    <property type="protein sequence ID" value="NMC62737.1"/>
    <property type="molecule type" value="Genomic_DNA"/>
</dbReference>
<accession>A0A7X9FR82</accession>